<proteinExistence type="predicted"/>
<organism evidence="2">
    <name type="scientific">White spot syndrome virus</name>
    <dbReference type="NCBI Taxonomy" id="342409"/>
    <lineage>
        <taxon>Viruses</taxon>
        <taxon>Viruses incertae sedis</taxon>
        <taxon>Naldaviricetes</taxon>
        <taxon>Nimaviridae</taxon>
        <taxon>Whispovirus</taxon>
    </lineage>
</organism>
<evidence type="ECO:0000256" key="1">
    <source>
        <dbReference type="SAM" id="MobiDB-lite"/>
    </source>
</evidence>
<evidence type="ECO:0000313" key="2">
    <source>
        <dbReference type="EMBL" id="AUO15157.1"/>
    </source>
</evidence>
<dbReference type="Proteomes" id="UP000267352">
    <property type="component" value="Segment"/>
</dbReference>
<reference evidence="2" key="1">
    <citation type="submission" date="2017-12" db="EMBL/GenBank/DDBJ databases">
        <authorList>
            <person name="Katneni V.K."/>
            <person name="Shekhar M.S."/>
            <person name="Otta S.K."/>
            <person name="Karthic K."/>
            <person name="Jangam A.K."/>
            <person name="Gopikrishna G."/>
            <person name="Vijayan K.K."/>
        </authorList>
    </citation>
    <scope>NUCLEOTIDE SEQUENCE [LARGE SCALE GENOMIC DNA]</scope>
    <source>
        <strain evidence="2">IN_AP4RU</strain>
    </source>
</reference>
<protein>
    <submittedName>
        <fullName evidence="2">WSSV382</fullName>
    </submittedName>
</protein>
<dbReference type="EMBL" id="MG702567">
    <property type="protein sequence ID" value="AUO15157.1"/>
    <property type="molecule type" value="Genomic_DNA"/>
</dbReference>
<sequence>MAAEREQPVEITGDTILGGLGEEDDEDMGEDELTIQHSSMAVSQPVQQIVVSSPIPPKPTRPL</sequence>
<feature type="region of interest" description="Disordered" evidence="1">
    <location>
        <begin position="1"/>
        <end position="29"/>
    </location>
</feature>
<name>A0A2I6SC74_9VIRU</name>
<reference evidence="2" key="2">
    <citation type="journal article" date="2018" name="Genome Announc.">
        <title>First Report of a Complete Genome Sequence of White spot syndrome virus from India.</title>
        <authorList>
            <person name="Vinaya Kumar K."/>
            <person name="Shekhar M.S."/>
            <person name="Otta S.K."/>
            <person name="Karthic K."/>
            <person name="Ashok Kumar J."/>
            <person name="Gopikrishna G."/>
            <person name="Vijayan K.K."/>
        </authorList>
    </citation>
    <scope>NUCLEOTIDE SEQUENCE</scope>
    <source>
        <strain evidence="2">IN_AP4RU</strain>
    </source>
</reference>
<accession>A0A2I6SC74</accession>